<evidence type="ECO:0000256" key="4">
    <source>
        <dbReference type="SAM" id="MobiDB-lite"/>
    </source>
</evidence>
<evidence type="ECO:0000313" key="6">
    <source>
        <dbReference type="EMBL" id="GIK05262.1"/>
    </source>
</evidence>
<sequence length="1739" mass="192949">MANPSVHDDIFHAISLGDVGLLQALLASDISPDVENNKGERALTVAARANRPKMVSVLLKAGAKPSMTDREDKSPLATAVVAGNLEVVQTILQFDGVARKDRQVAMMEAIKLGRPLQMIELLLRLPDDFQIEWSESGIDLLGWAVQEEHIPAAKLLLARGILLTKPRSNWTSALHIAAAKGFLELVQMMVEAGADITARNGKGLTPLMVSCYNRQRVVAAYLTEQMRRKDLDIHDSRKLTAMHYAVMMAKDIDMVRFLLDRGADPNLCPPTAFSALYAAICANCPDIAGCLLDAWARPANDREIREIWYITITRDYRGLISRLIDNEIDPNITLVHGYTPLHLAVQQNRSDAVEELVKSGVNPNCVTDMFQLSPLHMASSQGLGQITSQLVENGADVNARASDGATPLLHAARRLRGDIVKILLHSGGNPDLVDAYGLTVFNFAKGNAAIEKLIKESSDLLKTSSERVVEDTPSPPLLSQNFQDFQAMYWAAFDGIAKLSLTDDELYLEVYKHWTKTVFETALFLSRWTKAETRLRHFYSAYADRWYSLFKEKLSLLCRWCQGSTSDEIYQCESCIAVTICGRCANRYSRGDAFEGCEGHHLWRISLELNHGNDQIVSSPQMIQHSTEISSDTPGEASTTNPPVAQSGKTPSISRARLIEVSKHEEIPIEATHWIELKKWESIAELDTAIKNKESQLRHLDDSDTTDVESYWTYSLWLFQRYMMDPNPDALIKLTAAAANTKLLVQKTTAEKREIYYLTARAKALTFMHMPTTPTSCAEALHEVREGMRVCPPHTVERQILVSIFVVVISTLLKTKPQNVPFLEDCLAFAQEALTNSQSRDTSKCPEGLAAASCELTLASLFTLRHRQSHARSDLENAIKHKKNALRRPNADEGNIDVDTLLELSDLLDELYEQTGAKQSLDEAIFSLRRICNLDTVSLADFIHAKNNCAYYLRKRYLLTANLSDLSDALKLAEETLRLFEDKRIKGSLAHAAALTNIANILDHRYNRLKDRADLESSMTYEREALAVTGISPSERAVKLSNLAQRYKMRYEQYGVLEDVELGISLAKEALGIRKIGREAQQLTINSLCNLLNLRADRLVSSPEDYKRIVRLRKIAVGLSSAASCAINFHNLAVDLTKRYHKFLDEKDLHDSIRYGFKALRCSSLFNCNRSMYLSSLAARFQMLVNISKSASDYDIAIGLFEAALACPLMSELAYLGLSTTLQLRWSEAGTLGDEDLRSALKALEFGLAQSTAPVKIRILYGVCAAKVALQLDDADRAVALSREVIGFLPTAHYPLTDRSDIEYTLKSLRGFDAVAAAALLKAGYPPARAIESNEASRGVIAHLTLSARAEPVVSSTDRLDNTTLTAQTFDPTAPDLVEISRGVIIIDFAISDSKCFAIILRDGKIRHMGLPDLQLKHVQEAGKDIAGPNRISLPRAGNAQERNRRLSRLLLWLWRAVVKPLFSAEALLRQKEDTSPLPRVCWISSGLMGLMPFHAAGDDNLGSMENTMDHVVSSYVPSLQILQHARARRRQLRQLEQPRTLFIGAAKVVGHDDLSASVSADRQVIQQHYPNTDVLLSPSAEEALANMQLANICHCTCHGEMDPKDPSNGRLILGSDPADFLTIKTLSSHSLANMHLIYLAACSTAENGAEELLTEVVHLASAFQLVGVPHVIATLWPSLATSSSLVVKRFYSHLAHLKDSGLDAIGLALHRSVAELRRDWRDDPLAWAPFVHFGPECQ</sequence>
<comment type="caution">
    <text evidence="6">The sequence shown here is derived from an EMBL/GenBank/DDBJ whole genome shotgun (WGS) entry which is preliminary data.</text>
</comment>
<dbReference type="GeneID" id="66937348"/>
<reference evidence="6 7" key="1">
    <citation type="submission" date="2021-02" db="EMBL/GenBank/DDBJ databases">
        <title>Pan-genome distribution and transcriptional activeness of fungal secondary metabolism genes in Aspergillus section Fumigati.</title>
        <authorList>
            <person name="Takahashi H."/>
            <person name="Umemura M."/>
            <person name="Ninomiya A."/>
            <person name="Kusuya Y."/>
            <person name="Urayama S."/>
            <person name="Shimizu M."/>
            <person name="Watanabe A."/>
            <person name="Kamei K."/>
            <person name="Yaguchi T."/>
            <person name="Hagiwara D."/>
        </authorList>
    </citation>
    <scope>NUCLEOTIDE SEQUENCE [LARGE SCALE GENOMIC DNA]</scope>
    <source>
        <strain evidence="6 7">IFM 47045</strain>
    </source>
</reference>
<dbReference type="InterPro" id="IPR002110">
    <property type="entry name" value="Ankyrin_rpt"/>
</dbReference>
<evidence type="ECO:0000256" key="2">
    <source>
        <dbReference type="ARBA" id="ARBA00023043"/>
    </source>
</evidence>
<protein>
    <recommendedName>
        <fullName evidence="5">CHAT domain-containing protein</fullName>
    </recommendedName>
</protein>
<keyword evidence="2 3" id="KW-0040">ANK repeat</keyword>
<dbReference type="Proteomes" id="UP000710440">
    <property type="component" value="Unassembled WGS sequence"/>
</dbReference>
<dbReference type="Pfam" id="PF12770">
    <property type="entry name" value="CHAT"/>
    <property type="match status" value="1"/>
</dbReference>
<feature type="repeat" description="ANK" evidence="3">
    <location>
        <begin position="370"/>
        <end position="402"/>
    </location>
</feature>
<dbReference type="PRINTS" id="PR01415">
    <property type="entry name" value="ANKYRIN"/>
</dbReference>
<dbReference type="RefSeq" id="XP_043128448.1">
    <property type="nucleotide sequence ID" value="XM_043272513.1"/>
</dbReference>
<dbReference type="Pfam" id="PF12796">
    <property type="entry name" value="Ank_2"/>
    <property type="match status" value="3"/>
</dbReference>
<dbReference type="PROSITE" id="PS50297">
    <property type="entry name" value="ANK_REP_REGION"/>
    <property type="match status" value="6"/>
</dbReference>
<dbReference type="SMART" id="SM00248">
    <property type="entry name" value="ANK"/>
    <property type="match status" value="12"/>
</dbReference>
<evidence type="ECO:0000256" key="1">
    <source>
        <dbReference type="ARBA" id="ARBA00022737"/>
    </source>
</evidence>
<evidence type="ECO:0000259" key="5">
    <source>
        <dbReference type="Pfam" id="PF12770"/>
    </source>
</evidence>
<dbReference type="InterPro" id="IPR036770">
    <property type="entry name" value="Ankyrin_rpt-contain_sf"/>
</dbReference>
<gene>
    <name evidence="6" type="ORF">Aspvir_009366</name>
</gene>
<feature type="repeat" description="ANK" evidence="3">
    <location>
        <begin position="237"/>
        <end position="270"/>
    </location>
</feature>
<feature type="repeat" description="ANK" evidence="3">
    <location>
        <begin position="38"/>
        <end position="70"/>
    </location>
</feature>
<evidence type="ECO:0000313" key="7">
    <source>
        <dbReference type="Proteomes" id="UP000710440"/>
    </source>
</evidence>
<dbReference type="EMBL" id="BOPL01000008">
    <property type="protein sequence ID" value="GIK05262.1"/>
    <property type="molecule type" value="Genomic_DNA"/>
</dbReference>
<dbReference type="PROSITE" id="PS50088">
    <property type="entry name" value="ANK_REPEAT"/>
    <property type="match status" value="6"/>
</dbReference>
<dbReference type="InterPro" id="IPR024983">
    <property type="entry name" value="CHAT_dom"/>
</dbReference>
<name>A0A9P3F4H5_ASPVI</name>
<feature type="domain" description="CHAT" evidence="5">
    <location>
        <begin position="1450"/>
        <end position="1735"/>
    </location>
</feature>
<proteinExistence type="predicted"/>
<accession>A0A9P3F4H5</accession>
<dbReference type="SUPFAM" id="SSF48403">
    <property type="entry name" value="Ankyrin repeat"/>
    <property type="match status" value="2"/>
</dbReference>
<dbReference type="OrthoDB" id="9991317at2759"/>
<keyword evidence="1" id="KW-0677">Repeat</keyword>
<keyword evidence="7" id="KW-1185">Reference proteome</keyword>
<dbReference type="Gene3D" id="1.25.40.20">
    <property type="entry name" value="Ankyrin repeat-containing domain"/>
    <property type="match status" value="2"/>
</dbReference>
<dbReference type="PANTHER" id="PTHR24198:SF165">
    <property type="entry name" value="ANKYRIN REPEAT-CONTAINING PROTEIN-RELATED"/>
    <property type="match status" value="1"/>
</dbReference>
<organism evidence="6 7">
    <name type="scientific">Aspergillus viridinutans</name>
    <dbReference type="NCBI Taxonomy" id="75553"/>
    <lineage>
        <taxon>Eukaryota</taxon>
        <taxon>Fungi</taxon>
        <taxon>Dikarya</taxon>
        <taxon>Ascomycota</taxon>
        <taxon>Pezizomycotina</taxon>
        <taxon>Eurotiomycetes</taxon>
        <taxon>Eurotiomycetidae</taxon>
        <taxon>Eurotiales</taxon>
        <taxon>Aspergillaceae</taxon>
        <taxon>Aspergillus</taxon>
        <taxon>Aspergillus subgen. Fumigati</taxon>
    </lineage>
</organism>
<feature type="repeat" description="ANK" evidence="3">
    <location>
        <begin position="336"/>
        <end position="368"/>
    </location>
</feature>
<feature type="repeat" description="ANK" evidence="3">
    <location>
        <begin position="169"/>
        <end position="201"/>
    </location>
</feature>
<evidence type="ECO:0000256" key="3">
    <source>
        <dbReference type="PROSITE-ProRule" id="PRU00023"/>
    </source>
</evidence>
<feature type="repeat" description="ANK" evidence="3">
    <location>
        <begin position="403"/>
        <end position="435"/>
    </location>
</feature>
<dbReference type="PANTHER" id="PTHR24198">
    <property type="entry name" value="ANKYRIN REPEAT AND PROTEIN KINASE DOMAIN-CONTAINING PROTEIN"/>
    <property type="match status" value="1"/>
</dbReference>
<feature type="region of interest" description="Disordered" evidence="4">
    <location>
        <begin position="622"/>
        <end position="651"/>
    </location>
</feature>